<evidence type="ECO:0000313" key="3">
    <source>
        <dbReference type="EMBL" id="GAE52880.1"/>
    </source>
</evidence>
<dbReference type="CDD" id="cd06339">
    <property type="entry name" value="PBP1_YraM_LppC_lipoprotein-like"/>
    <property type="match status" value="1"/>
</dbReference>
<name>W4S8E8_9XANT</name>
<dbReference type="EMBL" id="BAVB01000387">
    <property type="protein sequence ID" value="GAE52880.1"/>
    <property type="molecule type" value="Genomic_DNA"/>
</dbReference>
<keyword evidence="2" id="KW-0472">Membrane</keyword>
<dbReference type="PANTHER" id="PTHR38038:SF1">
    <property type="entry name" value="PENICILLIN-BINDING PROTEIN ACTIVATOR LPOA"/>
    <property type="match status" value="1"/>
</dbReference>
<dbReference type="GO" id="GO:0031241">
    <property type="term" value="C:periplasmic side of cell outer membrane"/>
    <property type="evidence" value="ECO:0007669"/>
    <property type="project" value="TreeGrafter"/>
</dbReference>
<dbReference type="InterPro" id="IPR007443">
    <property type="entry name" value="LpoA"/>
</dbReference>
<comment type="similarity">
    <text evidence="1">Belongs to the UPF0102 family.</text>
</comment>
<dbReference type="InterPro" id="IPR028082">
    <property type="entry name" value="Peripla_BP_I"/>
</dbReference>
<comment type="caution">
    <text evidence="3">The sequence shown here is derived from an EMBL/GenBank/DDBJ whole genome shotgun (WGS) entry which is preliminary data.</text>
</comment>
<dbReference type="InterPro" id="IPR011335">
    <property type="entry name" value="Restrct_endonuc-II-like"/>
</dbReference>
<dbReference type="InterPro" id="IPR003509">
    <property type="entry name" value="UPF0102_YraN-like"/>
</dbReference>
<accession>W4S8E8</accession>
<dbReference type="Pfam" id="PF04348">
    <property type="entry name" value="LppC"/>
    <property type="match status" value="1"/>
</dbReference>
<proteinExistence type="inferred from homology"/>
<dbReference type="SUPFAM" id="SSF53822">
    <property type="entry name" value="Periplasmic binding protein-like I"/>
    <property type="match status" value="1"/>
</dbReference>
<dbReference type="GO" id="GO:0003676">
    <property type="term" value="F:nucleic acid binding"/>
    <property type="evidence" value="ECO:0007669"/>
    <property type="project" value="InterPro"/>
</dbReference>
<feature type="non-terminal residue" evidence="3">
    <location>
        <position position="1"/>
    </location>
</feature>
<dbReference type="NCBIfam" id="TIGR00252">
    <property type="entry name" value="YraN family protein"/>
    <property type="match status" value="1"/>
</dbReference>
<dbReference type="NCBIfam" id="NF009150">
    <property type="entry name" value="PRK12497.1-3"/>
    <property type="match status" value="1"/>
</dbReference>
<dbReference type="AlphaFoldDB" id="W4S8E8"/>
<evidence type="ECO:0000256" key="2">
    <source>
        <dbReference type="ARBA" id="ARBA00023136"/>
    </source>
</evidence>
<dbReference type="Gene3D" id="3.40.50.2300">
    <property type="match status" value="2"/>
</dbReference>
<reference evidence="3 4" key="1">
    <citation type="submission" date="2014-01" db="EMBL/GenBank/DDBJ databases">
        <title>Genome sequence and analysis of Xanthomonas arboricola pv. pruni.</title>
        <authorList>
            <person name="Fujikawa T."/>
            <person name="Nakazono-Nagaoka E."/>
        </authorList>
    </citation>
    <scope>NUCLEOTIDE SEQUENCE [LARGE SCALE GENOMIC DNA]</scope>
    <source>
        <strain evidence="4">MAFF 311562</strain>
    </source>
</reference>
<dbReference type="GO" id="GO:0009252">
    <property type="term" value="P:peptidoglycan biosynthetic process"/>
    <property type="evidence" value="ECO:0007669"/>
    <property type="project" value="TreeGrafter"/>
</dbReference>
<gene>
    <name evidence="3" type="ORF">XPU_4412</name>
</gene>
<dbReference type="Proteomes" id="UP000019143">
    <property type="component" value="Unassembled WGS sequence"/>
</dbReference>
<dbReference type="GO" id="GO:0030234">
    <property type="term" value="F:enzyme regulator activity"/>
    <property type="evidence" value="ECO:0007669"/>
    <property type="project" value="TreeGrafter"/>
</dbReference>
<protein>
    <submittedName>
        <fullName evidence="3">LppC superfamily</fullName>
    </submittedName>
</protein>
<sequence length="522" mass="54789">RAIVRLLAALDDATLKGRTAALPAGDPLYNFAGRALISRGLALPRAFDRDAQWGFDTSKRPPAERDGYRPPVKLGVLLPLSGSLATASAPVRDGLLAGYYAETRRRPELRFFDTAGTAAGANAAYDKAVSAGVDYVVGPLGRDEVSAVFARGQLPVPVLALNRPTDNKAPPSGSAGFSLAPEDDGIMAAEYLLSRERRNVLIVGTSDDNGKRTIKAFRDRFTERGGSVAGSISVAEVPGDIGAQLRNYGAADAVFLAVRGNTARALAPQLALSGFAGKSRVGTSQLVAGTGKVEDDLALDGIIYPSETWTALGVSGLPASTQVASTLPSARGPGARLFAFGYDAGRSAHIWKNSPPVPTAACVAPPARCIWMASATCCAPRPGPPSTVAARCRSPTAVDAMPAARQQRGAAVEAAARALLEQAGLRLVVGNANYRGGELDLVMRDGQALVFVEVRYRRDNRFGGGAASVDARKRRKLVLAAQLFLAHHPALATLPCRFDVVEASGEPPVLNWIRDAFRADDC</sequence>
<dbReference type="PANTHER" id="PTHR38038">
    <property type="entry name" value="PENICILLIN-BINDING PROTEIN ACTIVATOR LPOA"/>
    <property type="match status" value="1"/>
</dbReference>
<dbReference type="InterPro" id="IPR011856">
    <property type="entry name" value="tRNA_endonuc-like_dom_sf"/>
</dbReference>
<evidence type="ECO:0000256" key="1">
    <source>
        <dbReference type="ARBA" id="ARBA00006738"/>
    </source>
</evidence>
<organism evidence="3 4">
    <name type="scientific">Xanthomonas arboricola pv. pruni str. MAFF 311562</name>
    <dbReference type="NCBI Taxonomy" id="1414836"/>
    <lineage>
        <taxon>Bacteria</taxon>
        <taxon>Pseudomonadati</taxon>
        <taxon>Pseudomonadota</taxon>
        <taxon>Gammaproteobacteria</taxon>
        <taxon>Lysobacterales</taxon>
        <taxon>Lysobacteraceae</taxon>
        <taxon>Xanthomonas</taxon>
    </lineage>
</organism>
<dbReference type="Gene3D" id="3.40.1350.10">
    <property type="match status" value="1"/>
</dbReference>
<dbReference type="SUPFAM" id="SSF52980">
    <property type="entry name" value="Restriction endonuclease-like"/>
    <property type="match status" value="1"/>
</dbReference>
<dbReference type="Pfam" id="PF02021">
    <property type="entry name" value="UPF0102"/>
    <property type="match status" value="1"/>
</dbReference>
<evidence type="ECO:0000313" key="4">
    <source>
        <dbReference type="Proteomes" id="UP000019143"/>
    </source>
</evidence>
<dbReference type="HAMAP" id="MF_00048">
    <property type="entry name" value="UPF0102"/>
    <property type="match status" value="1"/>
</dbReference>